<comment type="caution">
    <text evidence="1">The sequence shown here is derived from an EMBL/GenBank/DDBJ whole genome shotgun (WGS) entry which is preliminary data.</text>
</comment>
<dbReference type="Proteomes" id="UP000253318">
    <property type="component" value="Unassembled WGS sequence"/>
</dbReference>
<gene>
    <name evidence="1" type="ORF">DEF24_00670</name>
</gene>
<dbReference type="RefSeq" id="WP_114396370.1">
    <property type="nucleotide sequence ID" value="NZ_QEIM01000008.1"/>
</dbReference>
<organism evidence="1 2">
    <name type="scientific">Marinitenerispora sediminis</name>
    <dbReference type="NCBI Taxonomy" id="1931232"/>
    <lineage>
        <taxon>Bacteria</taxon>
        <taxon>Bacillati</taxon>
        <taxon>Actinomycetota</taxon>
        <taxon>Actinomycetes</taxon>
        <taxon>Streptosporangiales</taxon>
        <taxon>Nocardiopsidaceae</taxon>
        <taxon>Marinitenerispora</taxon>
    </lineage>
</organism>
<accession>A0A368TBN4</accession>
<sequence length="662" mass="72486">MDGMVAPATNWNGGDADLIVQAGRIDGGVHQTYSYQFKGELIEASQIDEDHLRELRRTFVAPEGFDAFIAGVTRSRFGAVIGDPGSGRWTTAMRTADLLDMPPRPITLEDDEDWSLPKLPCESGQGYVLDLSESSPLSEGRFRVLLGYAAKAKQRGSAVVIVLRPEQWLEPAVDADCVLRLSAPLAVDVFEHHLKALAPIDPQVWRSDSRILGTLRGAQPGDAARLARLAGKALGAVSEGDTDQDWINTAIQAFGNWKDQLRPWFADRLAAERTYERVLLACVAILENEAADHVLAAADLLAEELDVPPSDPTGISGPGLDSAMTAVAAEVTSGRRVRFQRVAYASAVLDYLWEQHPRIRPALLNWSGRVATGRFPALWRSKIADRWLELAERHNDWQWVGQLFESWAQAPQTRGLAVSIGRRVAEQPRAGRNLRRRLYEQAKRPVSTRTAVVVAEVCAGYGMSFPNSALTRLKWLADQGDAEVQGAAHEALRTLWAEAAVRPLVLAELFEWVSDAQRRERVGVALQALVRLVSESTESGALLVVGDGASQAEVDVPAVTRAWELLLTHADRETVDQTVDVWMAALVRGTIPPELMVGIFTGAVRGSFPRVHMVARSIVSWEAATGTADPRVAMVLRHVLERDPLRSGSFTTSADVQAGSRR</sequence>
<protein>
    <submittedName>
        <fullName evidence="1">Uncharacterized protein</fullName>
    </submittedName>
</protein>
<keyword evidence="2" id="KW-1185">Reference proteome</keyword>
<evidence type="ECO:0000313" key="2">
    <source>
        <dbReference type="Proteomes" id="UP000253318"/>
    </source>
</evidence>
<dbReference type="OrthoDB" id="4182570at2"/>
<dbReference type="AlphaFoldDB" id="A0A368TBN4"/>
<evidence type="ECO:0000313" key="1">
    <source>
        <dbReference type="EMBL" id="RCV62522.1"/>
    </source>
</evidence>
<proteinExistence type="predicted"/>
<reference evidence="1 2" key="1">
    <citation type="submission" date="2018-04" db="EMBL/GenBank/DDBJ databases">
        <title>Novel actinobacteria from marine sediment.</title>
        <authorList>
            <person name="Ng Z.Y."/>
            <person name="Tan G.Y.A."/>
        </authorList>
    </citation>
    <scope>NUCLEOTIDE SEQUENCE [LARGE SCALE GENOMIC DNA]</scope>
    <source>
        <strain evidence="1 2">TPS81</strain>
    </source>
</reference>
<dbReference type="EMBL" id="QEIN01000003">
    <property type="protein sequence ID" value="RCV62522.1"/>
    <property type="molecule type" value="Genomic_DNA"/>
</dbReference>
<name>A0A368TBN4_9ACTN</name>